<evidence type="ECO:0000313" key="1">
    <source>
        <dbReference type="EMBL" id="CAB5016097.1"/>
    </source>
</evidence>
<accession>A0A6J7QEL5</accession>
<reference evidence="1" key="1">
    <citation type="submission" date="2020-05" db="EMBL/GenBank/DDBJ databases">
        <authorList>
            <person name="Chiriac C."/>
            <person name="Salcher M."/>
            <person name="Ghai R."/>
            <person name="Kavagutti S V."/>
        </authorList>
    </citation>
    <scope>NUCLEOTIDE SEQUENCE</scope>
</reference>
<dbReference type="EMBL" id="CAFBPL010000054">
    <property type="protein sequence ID" value="CAB5016097.1"/>
    <property type="molecule type" value="Genomic_DNA"/>
</dbReference>
<sequence>MFEKVATADTARVNSFAYGVDALTRFCALTIRDAEINSMARVIFLVALTERMRRR</sequence>
<proteinExistence type="predicted"/>
<protein>
    <submittedName>
        <fullName evidence="1">Unannotated protein</fullName>
    </submittedName>
</protein>
<organism evidence="1">
    <name type="scientific">freshwater metagenome</name>
    <dbReference type="NCBI Taxonomy" id="449393"/>
    <lineage>
        <taxon>unclassified sequences</taxon>
        <taxon>metagenomes</taxon>
        <taxon>ecological metagenomes</taxon>
    </lineage>
</organism>
<gene>
    <name evidence="1" type="ORF">UFOPK4113_00562</name>
</gene>
<dbReference type="AlphaFoldDB" id="A0A6J7QEL5"/>
<name>A0A6J7QEL5_9ZZZZ</name>